<dbReference type="RefSeq" id="WP_067033774.1">
    <property type="nucleotide sequence ID" value="NZ_QTJX01000001.1"/>
</dbReference>
<organism evidence="2 3">
    <name type="scientific">Flagellimonas nanhaiensis</name>
    <dbReference type="NCBI Taxonomy" id="2292706"/>
    <lineage>
        <taxon>Bacteria</taxon>
        <taxon>Pseudomonadati</taxon>
        <taxon>Bacteroidota</taxon>
        <taxon>Flavobacteriia</taxon>
        <taxon>Flavobacteriales</taxon>
        <taxon>Flavobacteriaceae</taxon>
        <taxon>Flagellimonas</taxon>
    </lineage>
</organism>
<dbReference type="Pfam" id="PF26622">
    <property type="entry name" value="DUF8199"/>
    <property type="match status" value="1"/>
</dbReference>
<comment type="caution">
    <text evidence="2">The sequence shown here is derived from an EMBL/GenBank/DDBJ whole genome shotgun (WGS) entry which is preliminary data.</text>
</comment>
<dbReference type="AlphaFoldDB" id="A0A371JVR2"/>
<dbReference type="EMBL" id="QTJX01000001">
    <property type="protein sequence ID" value="RDY61873.1"/>
    <property type="molecule type" value="Genomic_DNA"/>
</dbReference>
<evidence type="ECO:0000313" key="3">
    <source>
        <dbReference type="Proteomes" id="UP000261828"/>
    </source>
</evidence>
<dbReference type="InterPro" id="IPR058060">
    <property type="entry name" value="HYC_CC_PP"/>
</dbReference>
<evidence type="ECO:0000313" key="2">
    <source>
        <dbReference type="EMBL" id="RDY61873.1"/>
    </source>
</evidence>
<evidence type="ECO:0000256" key="1">
    <source>
        <dbReference type="SAM" id="SignalP"/>
    </source>
</evidence>
<feature type="chain" id="PRO_5017085609" description="Secreted protein" evidence="1">
    <location>
        <begin position="30"/>
        <end position="138"/>
    </location>
</feature>
<dbReference type="NCBIfam" id="NF047658">
    <property type="entry name" value="HYC_CC_PP"/>
    <property type="match status" value="1"/>
</dbReference>
<accession>A0A371JVR2</accession>
<dbReference type="Proteomes" id="UP000261828">
    <property type="component" value="Unassembled WGS sequence"/>
</dbReference>
<evidence type="ECO:0008006" key="4">
    <source>
        <dbReference type="Google" id="ProtNLM"/>
    </source>
</evidence>
<keyword evidence="3" id="KW-1185">Reference proteome</keyword>
<dbReference type="OrthoDB" id="1493875at2"/>
<proteinExistence type="predicted"/>
<gene>
    <name evidence="2" type="ORF">DX873_06935</name>
</gene>
<reference evidence="2 3" key="1">
    <citation type="submission" date="2018-08" db="EMBL/GenBank/DDBJ databases">
        <title>Muricauda nanhaiensis sp. nov., isolated from seawater of the South China Sea.</title>
        <authorList>
            <person name="Dang Y."/>
        </authorList>
    </citation>
    <scope>NUCLEOTIDE SEQUENCE [LARGE SCALE GENOMIC DNA]</scope>
    <source>
        <strain evidence="2 3">SM1704</strain>
    </source>
</reference>
<keyword evidence="1" id="KW-0732">Signal</keyword>
<protein>
    <recommendedName>
        <fullName evidence="4">Secreted protein</fullName>
    </recommendedName>
</protein>
<name>A0A371JVR2_9FLAO</name>
<sequence>MKSVFHKITSFTMALLVLLSTFSFSVAQHYCGDVLVDYSFLGHAESCGMEVQETAELPECNLVKADCCSDEVLTVDGQNDLKVSFEKLSFEQQQFVASFIYTYLNLYEGLPENIVPFSDYPPPLLVKDIQILDQIFLI</sequence>
<feature type="signal peptide" evidence="1">
    <location>
        <begin position="1"/>
        <end position="29"/>
    </location>
</feature>
<dbReference type="InterPro" id="IPR058512">
    <property type="entry name" value="DUF8199"/>
</dbReference>